<comment type="subunit">
    <text evidence="7">Heterodimers with GPN1 or GPN3. Binds to RNA polymerase II (RNAPII).</text>
</comment>
<proteinExistence type="inferred from homology"/>
<dbReference type="GO" id="GO:0003924">
    <property type="term" value="F:GTPase activity"/>
    <property type="evidence" value="ECO:0007669"/>
    <property type="project" value="TreeGrafter"/>
</dbReference>
<evidence type="ECO:0000256" key="3">
    <source>
        <dbReference type="ARBA" id="ARBA00014588"/>
    </source>
</evidence>
<sequence length="303" mass="34231">MPFGQIVIGPPGSGKTTYCAGMAQFLETFGRSVAVINLDPANDALPYRCDVDISDLITVDDVMTHLNLGPNGGLIYCMEYLEKNLDWLRQKLAPLKDKYLIFDFPGQVELYTHHNSVRNVVQQLQTVDDYRLVAVHLVDSHYCSDPGKFVAILLTSLATMLQVELPHMNLLSKADLIEKHGKLHFGVDFYTEVLDLSYLLEHLQGDPIFAKYKRLNEALVGVVEDYSLVSFTALSVHNKESMLRVKNLADKANGYIFGKEEERTMESLMSCAMGAEFEYSKIQDIREKYTEVDAQIEMNDEDS</sequence>
<gene>
    <name evidence="9" type="ORF">V1264_001932</name>
</gene>
<evidence type="ECO:0000256" key="6">
    <source>
        <dbReference type="ARBA" id="ARBA00023134"/>
    </source>
</evidence>
<comment type="function">
    <text evidence="1 8">Small GTPase required for proper localization of RNA polymerase II and III (RNAPII and RNAPIII). May act at an RNAP assembly step prior to nuclear import.</text>
</comment>
<evidence type="ECO:0000256" key="2">
    <source>
        <dbReference type="ARBA" id="ARBA00005290"/>
    </source>
</evidence>
<dbReference type="CDD" id="cd17871">
    <property type="entry name" value="GPN2"/>
    <property type="match status" value="1"/>
</dbReference>
<dbReference type="GO" id="GO:0005737">
    <property type="term" value="C:cytoplasm"/>
    <property type="evidence" value="ECO:0007669"/>
    <property type="project" value="TreeGrafter"/>
</dbReference>
<evidence type="ECO:0000256" key="8">
    <source>
        <dbReference type="RuleBase" id="RU365059"/>
    </source>
</evidence>
<dbReference type="PANTHER" id="PTHR21231:SF3">
    <property type="entry name" value="GPN-LOOP GTPASE 2"/>
    <property type="match status" value="1"/>
</dbReference>
<dbReference type="PANTHER" id="PTHR21231">
    <property type="entry name" value="XPA-BINDING PROTEIN 1-RELATED"/>
    <property type="match status" value="1"/>
</dbReference>
<dbReference type="SUPFAM" id="SSF52540">
    <property type="entry name" value="P-loop containing nucleoside triphosphate hydrolases"/>
    <property type="match status" value="1"/>
</dbReference>
<dbReference type="InterPro" id="IPR004130">
    <property type="entry name" value="Gpn"/>
</dbReference>
<keyword evidence="4 8" id="KW-0547">Nucleotide-binding</keyword>
<dbReference type="Gene3D" id="3.40.50.300">
    <property type="entry name" value="P-loop containing nucleotide triphosphate hydrolases"/>
    <property type="match status" value="1"/>
</dbReference>
<accession>A0AAN9GRH6</accession>
<dbReference type="FunFam" id="3.40.50.300:FF:000338">
    <property type="entry name" value="GPN-loop GTPase 2"/>
    <property type="match status" value="1"/>
</dbReference>
<dbReference type="GO" id="GO:0005525">
    <property type="term" value="F:GTP binding"/>
    <property type="evidence" value="ECO:0007669"/>
    <property type="project" value="UniProtKB-KW"/>
</dbReference>
<evidence type="ECO:0000256" key="1">
    <source>
        <dbReference type="ARBA" id="ARBA00003181"/>
    </source>
</evidence>
<evidence type="ECO:0000256" key="4">
    <source>
        <dbReference type="ARBA" id="ARBA00022741"/>
    </source>
</evidence>
<name>A0AAN9GRH6_9CAEN</name>
<comment type="caution">
    <text evidence="9">The sequence shown here is derived from an EMBL/GenBank/DDBJ whole genome shotgun (WGS) entry which is preliminary data.</text>
</comment>
<dbReference type="InterPro" id="IPR027417">
    <property type="entry name" value="P-loop_NTPase"/>
</dbReference>
<dbReference type="EMBL" id="JBAMIC010000001">
    <property type="protein sequence ID" value="KAK7116210.1"/>
    <property type="molecule type" value="Genomic_DNA"/>
</dbReference>
<protein>
    <recommendedName>
        <fullName evidence="3 8">GPN-loop GTPase 2</fullName>
    </recommendedName>
</protein>
<dbReference type="Proteomes" id="UP001374579">
    <property type="component" value="Unassembled WGS sequence"/>
</dbReference>
<organism evidence="9 10">
    <name type="scientific">Littorina saxatilis</name>
    <dbReference type="NCBI Taxonomy" id="31220"/>
    <lineage>
        <taxon>Eukaryota</taxon>
        <taxon>Metazoa</taxon>
        <taxon>Spiralia</taxon>
        <taxon>Lophotrochozoa</taxon>
        <taxon>Mollusca</taxon>
        <taxon>Gastropoda</taxon>
        <taxon>Caenogastropoda</taxon>
        <taxon>Littorinimorpha</taxon>
        <taxon>Littorinoidea</taxon>
        <taxon>Littorinidae</taxon>
        <taxon>Littorina</taxon>
    </lineage>
</organism>
<keyword evidence="5 8" id="KW-0378">Hydrolase</keyword>
<dbReference type="AlphaFoldDB" id="A0AAN9GRH6"/>
<evidence type="ECO:0000256" key="5">
    <source>
        <dbReference type="ARBA" id="ARBA00022801"/>
    </source>
</evidence>
<reference evidence="9 10" key="1">
    <citation type="submission" date="2024-02" db="EMBL/GenBank/DDBJ databases">
        <title>Chromosome-scale genome assembly of the rough periwinkle Littorina saxatilis.</title>
        <authorList>
            <person name="De Jode A."/>
            <person name="Faria R."/>
            <person name="Formenti G."/>
            <person name="Sims Y."/>
            <person name="Smith T.P."/>
            <person name="Tracey A."/>
            <person name="Wood J.M.D."/>
            <person name="Zagrodzka Z.B."/>
            <person name="Johannesson K."/>
            <person name="Butlin R.K."/>
            <person name="Leder E.H."/>
        </authorList>
    </citation>
    <scope>NUCLEOTIDE SEQUENCE [LARGE SCALE GENOMIC DNA]</scope>
    <source>
        <strain evidence="9">Snail1</strain>
        <tissue evidence="9">Muscle</tissue>
    </source>
</reference>
<evidence type="ECO:0000256" key="7">
    <source>
        <dbReference type="ARBA" id="ARBA00046611"/>
    </source>
</evidence>
<evidence type="ECO:0000313" key="9">
    <source>
        <dbReference type="EMBL" id="KAK7116210.1"/>
    </source>
</evidence>
<keyword evidence="6 8" id="KW-0342">GTP-binding</keyword>
<dbReference type="InterPro" id="IPR030231">
    <property type="entry name" value="Gpn2"/>
</dbReference>
<keyword evidence="10" id="KW-1185">Reference proteome</keyword>
<evidence type="ECO:0000313" key="10">
    <source>
        <dbReference type="Proteomes" id="UP001374579"/>
    </source>
</evidence>
<comment type="similarity">
    <text evidence="2 8">Belongs to the GPN-loop GTPase family.</text>
</comment>
<dbReference type="Pfam" id="PF03029">
    <property type="entry name" value="ATP_bind_1"/>
    <property type="match status" value="1"/>
</dbReference>